<organism evidence="1 2">
    <name type="scientific">Rivibacter subsaxonicus</name>
    <dbReference type="NCBI Taxonomy" id="457575"/>
    <lineage>
        <taxon>Bacteria</taxon>
        <taxon>Pseudomonadati</taxon>
        <taxon>Pseudomonadota</taxon>
        <taxon>Betaproteobacteria</taxon>
        <taxon>Burkholderiales</taxon>
        <taxon>Rivibacter</taxon>
    </lineage>
</organism>
<sequence>MYLRFKKTHIALVRLNDPSRSADTPREQTVGVVALDATSVPAELAPKLRDAELHQINSLLSAHQQAQRARAAKPTGISSLRSFSIDFAAALNACADDLDETSLTALRLVRDLATERLAQHRP</sequence>
<dbReference type="RefSeq" id="WP_130429950.1">
    <property type="nucleotide sequence ID" value="NZ_SHKP01000004.1"/>
</dbReference>
<reference evidence="1 2" key="1">
    <citation type="submission" date="2019-02" db="EMBL/GenBank/DDBJ databases">
        <title>Genomic Encyclopedia of Type Strains, Phase IV (KMG-IV): sequencing the most valuable type-strain genomes for metagenomic binning, comparative biology and taxonomic classification.</title>
        <authorList>
            <person name="Goeker M."/>
        </authorList>
    </citation>
    <scope>NUCLEOTIDE SEQUENCE [LARGE SCALE GENOMIC DNA]</scope>
    <source>
        <strain evidence="1 2">DSM 19570</strain>
    </source>
</reference>
<gene>
    <name evidence="1" type="ORF">EV670_0183</name>
</gene>
<proteinExistence type="predicted"/>
<comment type="caution">
    <text evidence="1">The sequence shown here is derived from an EMBL/GenBank/DDBJ whole genome shotgun (WGS) entry which is preliminary data.</text>
</comment>
<evidence type="ECO:0000313" key="1">
    <source>
        <dbReference type="EMBL" id="RZU02163.1"/>
    </source>
</evidence>
<protein>
    <submittedName>
        <fullName evidence="1">Uncharacterized protein</fullName>
    </submittedName>
</protein>
<accession>A0A4Q7VZM3</accession>
<dbReference type="AlphaFoldDB" id="A0A4Q7VZM3"/>
<name>A0A4Q7VZM3_9BURK</name>
<keyword evidence="2" id="KW-1185">Reference proteome</keyword>
<dbReference type="Proteomes" id="UP000293671">
    <property type="component" value="Unassembled WGS sequence"/>
</dbReference>
<evidence type="ECO:0000313" key="2">
    <source>
        <dbReference type="Proteomes" id="UP000293671"/>
    </source>
</evidence>
<dbReference type="EMBL" id="SHKP01000004">
    <property type="protein sequence ID" value="RZU02163.1"/>
    <property type="molecule type" value="Genomic_DNA"/>
</dbReference>